<dbReference type="InterPro" id="IPR003439">
    <property type="entry name" value="ABC_transporter-like_ATP-bd"/>
</dbReference>
<evidence type="ECO:0000313" key="7">
    <source>
        <dbReference type="Proteomes" id="UP000242474"/>
    </source>
</evidence>
<dbReference type="GO" id="GO:0005524">
    <property type="term" value="F:ATP binding"/>
    <property type="evidence" value="ECO:0007669"/>
    <property type="project" value="UniProtKB-KW"/>
</dbReference>
<evidence type="ECO:0000256" key="4">
    <source>
        <dbReference type="ARBA" id="ARBA00022840"/>
    </source>
</evidence>
<keyword evidence="4" id="KW-0067">ATP-binding</keyword>
<dbReference type="GO" id="GO:0042626">
    <property type="term" value="F:ATPase-coupled transmembrane transporter activity"/>
    <property type="evidence" value="ECO:0007669"/>
    <property type="project" value="TreeGrafter"/>
</dbReference>
<organism evidence="6 7">
    <name type="scientific">Coemansia reversa (strain ATCC 12441 / NRRL 1564)</name>
    <dbReference type="NCBI Taxonomy" id="763665"/>
    <lineage>
        <taxon>Eukaryota</taxon>
        <taxon>Fungi</taxon>
        <taxon>Fungi incertae sedis</taxon>
        <taxon>Zoopagomycota</taxon>
        <taxon>Kickxellomycotina</taxon>
        <taxon>Kickxellomycetes</taxon>
        <taxon>Kickxellales</taxon>
        <taxon>Kickxellaceae</taxon>
        <taxon>Coemansia</taxon>
    </lineage>
</organism>
<feature type="non-terminal residue" evidence="6">
    <location>
        <position position="1"/>
    </location>
</feature>
<dbReference type="GO" id="GO:0016887">
    <property type="term" value="F:ATP hydrolysis activity"/>
    <property type="evidence" value="ECO:0007669"/>
    <property type="project" value="InterPro"/>
</dbReference>
<name>A0A2G5B358_COERN</name>
<dbReference type="InterPro" id="IPR050173">
    <property type="entry name" value="ABC_transporter_C-like"/>
</dbReference>
<keyword evidence="3" id="KW-0547">Nucleotide-binding</keyword>
<reference evidence="6 7" key="1">
    <citation type="journal article" date="2015" name="Genome Biol. Evol.">
        <title>Phylogenomic analyses indicate that early fungi evolved digesting cell walls of algal ancestors of land plants.</title>
        <authorList>
            <person name="Chang Y."/>
            <person name="Wang S."/>
            <person name="Sekimoto S."/>
            <person name="Aerts A.L."/>
            <person name="Choi C."/>
            <person name="Clum A."/>
            <person name="LaButti K.M."/>
            <person name="Lindquist E.A."/>
            <person name="Yee Ngan C."/>
            <person name="Ohm R.A."/>
            <person name="Salamov A.A."/>
            <person name="Grigoriev I.V."/>
            <person name="Spatafora J.W."/>
            <person name="Berbee M.L."/>
        </authorList>
    </citation>
    <scope>NUCLEOTIDE SEQUENCE [LARGE SCALE GENOMIC DNA]</scope>
    <source>
        <strain evidence="6 7">NRRL 1564</strain>
    </source>
</reference>
<dbReference type="EMBL" id="KZ303546">
    <property type="protein sequence ID" value="PIA13147.1"/>
    <property type="molecule type" value="Genomic_DNA"/>
</dbReference>
<keyword evidence="7" id="KW-1185">Reference proteome</keyword>
<keyword evidence="2" id="KW-0677">Repeat</keyword>
<dbReference type="PANTHER" id="PTHR24223">
    <property type="entry name" value="ATP-BINDING CASSETTE SUB-FAMILY C"/>
    <property type="match status" value="1"/>
</dbReference>
<dbReference type="Gene3D" id="3.40.50.300">
    <property type="entry name" value="P-loop containing nucleotide triphosphate hydrolases"/>
    <property type="match status" value="1"/>
</dbReference>
<comment type="subcellular location">
    <subcellularLocation>
        <location evidence="1">Endomembrane system</location>
        <topology evidence="1">Multi-pass membrane protein</topology>
    </subcellularLocation>
</comment>
<evidence type="ECO:0000313" key="6">
    <source>
        <dbReference type="EMBL" id="PIA13147.1"/>
    </source>
</evidence>
<evidence type="ECO:0000256" key="2">
    <source>
        <dbReference type="ARBA" id="ARBA00022737"/>
    </source>
</evidence>
<evidence type="ECO:0000259" key="5">
    <source>
        <dbReference type="Pfam" id="PF00005"/>
    </source>
</evidence>
<sequence>VGSGKTSLLSAICREMIMPQGVGFVYGTIGYVSQKPWIMNATFRDNVLFGSKFDEKLYNQVIYACGLVDDVSALPAKDNTEIGSKGLNLSGGQNARLALARAIYTDADIYVLDDILSAVDATVGRHIIENVLSDTGLLAKKTRILVTHA</sequence>
<proteinExistence type="predicted"/>
<dbReference type="InterPro" id="IPR027417">
    <property type="entry name" value="P-loop_NTPase"/>
</dbReference>
<gene>
    <name evidence="6" type="ORF">COEREDRAFT_29992</name>
</gene>
<dbReference type="Proteomes" id="UP000242474">
    <property type="component" value="Unassembled WGS sequence"/>
</dbReference>
<keyword evidence="6" id="KW-0378">Hydrolase</keyword>
<feature type="domain" description="ABC transporter" evidence="5">
    <location>
        <begin position="2"/>
        <end position="114"/>
    </location>
</feature>
<dbReference type="PANTHER" id="PTHR24223:SF443">
    <property type="entry name" value="MULTIDRUG-RESISTANCE LIKE PROTEIN 1, ISOFORM I"/>
    <property type="match status" value="1"/>
</dbReference>
<evidence type="ECO:0000256" key="1">
    <source>
        <dbReference type="ARBA" id="ARBA00004127"/>
    </source>
</evidence>
<feature type="non-terminal residue" evidence="6">
    <location>
        <position position="149"/>
    </location>
</feature>
<protein>
    <submittedName>
        <fullName evidence="6">P-loop containing nucleoside triphosphate hydrolase protein</fullName>
    </submittedName>
</protein>
<dbReference type="OrthoDB" id="6500128at2759"/>
<evidence type="ECO:0000256" key="3">
    <source>
        <dbReference type="ARBA" id="ARBA00022741"/>
    </source>
</evidence>
<dbReference type="STRING" id="763665.A0A2G5B358"/>
<dbReference type="AlphaFoldDB" id="A0A2G5B358"/>
<dbReference type="SUPFAM" id="SSF52540">
    <property type="entry name" value="P-loop containing nucleoside triphosphate hydrolases"/>
    <property type="match status" value="1"/>
</dbReference>
<dbReference type="GO" id="GO:0000329">
    <property type="term" value="C:fungal-type vacuole membrane"/>
    <property type="evidence" value="ECO:0007669"/>
    <property type="project" value="UniProtKB-ARBA"/>
</dbReference>
<accession>A0A2G5B358</accession>
<dbReference type="GO" id="GO:0012505">
    <property type="term" value="C:endomembrane system"/>
    <property type="evidence" value="ECO:0007669"/>
    <property type="project" value="UniProtKB-SubCell"/>
</dbReference>
<dbReference type="Pfam" id="PF00005">
    <property type="entry name" value="ABC_tran"/>
    <property type="match status" value="1"/>
</dbReference>